<feature type="compositionally biased region" description="Basic and acidic residues" evidence="1">
    <location>
        <begin position="1"/>
        <end position="29"/>
    </location>
</feature>
<reference evidence="2 3" key="1">
    <citation type="submission" date="2015-07" db="EMBL/GenBank/DDBJ databases">
        <title>The genome of Habropoda laboriosa.</title>
        <authorList>
            <person name="Pan H."/>
            <person name="Kapheim K."/>
        </authorList>
    </citation>
    <scope>NUCLEOTIDE SEQUENCE [LARGE SCALE GENOMIC DNA]</scope>
    <source>
        <strain evidence="2">0110345459</strain>
    </source>
</reference>
<dbReference type="STRING" id="597456.A0A0L7R6C8"/>
<feature type="compositionally biased region" description="Polar residues" evidence="1">
    <location>
        <begin position="30"/>
        <end position="41"/>
    </location>
</feature>
<evidence type="ECO:0000256" key="1">
    <source>
        <dbReference type="SAM" id="MobiDB-lite"/>
    </source>
</evidence>
<keyword evidence="3" id="KW-1185">Reference proteome</keyword>
<protein>
    <submittedName>
        <fullName evidence="2">Uncharacterized protein</fullName>
    </submittedName>
</protein>
<gene>
    <name evidence="2" type="ORF">WH47_08823</name>
</gene>
<accession>A0A0L7R6C8</accession>
<feature type="region of interest" description="Disordered" evidence="1">
    <location>
        <begin position="1"/>
        <end position="52"/>
    </location>
</feature>
<name>A0A0L7R6C8_9HYME</name>
<evidence type="ECO:0000313" key="2">
    <source>
        <dbReference type="EMBL" id="KOC66430.1"/>
    </source>
</evidence>
<organism evidence="2 3">
    <name type="scientific">Habropoda laboriosa</name>
    <dbReference type="NCBI Taxonomy" id="597456"/>
    <lineage>
        <taxon>Eukaryota</taxon>
        <taxon>Metazoa</taxon>
        <taxon>Ecdysozoa</taxon>
        <taxon>Arthropoda</taxon>
        <taxon>Hexapoda</taxon>
        <taxon>Insecta</taxon>
        <taxon>Pterygota</taxon>
        <taxon>Neoptera</taxon>
        <taxon>Endopterygota</taxon>
        <taxon>Hymenoptera</taxon>
        <taxon>Apocrita</taxon>
        <taxon>Aculeata</taxon>
        <taxon>Apoidea</taxon>
        <taxon>Anthophila</taxon>
        <taxon>Apidae</taxon>
        <taxon>Habropoda</taxon>
    </lineage>
</organism>
<evidence type="ECO:0000313" key="3">
    <source>
        <dbReference type="Proteomes" id="UP000053825"/>
    </source>
</evidence>
<dbReference type="EMBL" id="KQ414646">
    <property type="protein sequence ID" value="KOC66430.1"/>
    <property type="molecule type" value="Genomic_DNA"/>
</dbReference>
<sequence length="52" mass="5829">MRSDHLTKHIKTHENQKKKSSASKKECNKENSLPAASTQNAYPPIGGQYTMI</sequence>
<dbReference type="AlphaFoldDB" id="A0A0L7R6C8"/>
<proteinExistence type="predicted"/>
<dbReference type="OrthoDB" id="6365676at2759"/>
<dbReference type="Proteomes" id="UP000053825">
    <property type="component" value="Unassembled WGS sequence"/>
</dbReference>